<reference evidence="1 2" key="1">
    <citation type="submission" date="2017-07" db="EMBL/GenBank/DDBJ databases">
        <title>Phylogenetic study on the rhizospheric bacterium Ochrobactrum sp. A44.</title>
        <authorList>
            <person name="Krzyzanowska D.M."/>
            <person name="Ossowicki A."/>
            <person name="Rajewska M."/>
            <person name="Maciag T."/>
            <person name="Kaczynski Z."/>
            <person name="Czerwicka M."/>
            <person name="Jafra S."/>
        </authorList>
    </citation>
    <scope>NUCLEOTIDE SEQUENCE [LARGE SCALE GENOMIC DNA]</scope>
    <source>
        <strain evidence="1 2">DSM 7216</strain>
    </source>
</reference>
<proteinExistence type="predicted"/>
<evidence type="ECO:0000313" key="1">
    <source>
        <dbReference type="EMBL" id="OYR17595.1"/>
    </source>
</evidence>
<protein>
    <submittedName>
        <fullName evidence="1">Uncharacterized protein</fullName>
    </submittedName>
</protein>
<dbReference type="AlphaFoldDB" id="A0A256FRV2"/>
<comment type="caution">
    <text evidence="1">The sequence shown here is derived from an EMBL/GenBank/DDBJ whole genome shotgun (WGS) entry which is preliminary data.</text>
</comment>
<organism evidence="1 2">
    <name type="scientific">Brucella thiophenivorans</name>
    <dbReference type="NCBI Taxonomy" id="571255"/>
    <lineage>
        <taxon>Bacteria</taxon>
        <taxon>Pseudomonadati</taxon>
        <taxon>Pseudomonadota</taxon>
        <taxon>Alphaproteobacteria</taxon>
        <taxon>Hyphomicrobiales</taxon>
        <taxon>Brucellaceae</taxon>
        <taxon>Brucella/Ochrobactrum group</taxon>
        <taxon>Brucella</taxon>
    </lineage>
</organism>
<evidence type="ECO:0000313" key="2">
    <source>
        <dbReference type="Proteomes" id="UP000215590"/>
    </source>
</evidence>
<gene>
    <name evidence="1" type="ORF">CEV31_4322</name>
</gene>
<keyword evidence="2" id="KW-1185">Reference proteome</keyword>
<dbReference type="Proteomes" id="UP000215590">
    <property type="component" value="Unassembled WGS sequence"/>
</dbReference>
<sequence>MLQAQGQVRITIDQAHKSITVRYKRPERSPVAHIDDTRL</sequence>
<accession>A0A256FRV2</accession>
<name>A0A256FRV2_9HYPH</name>
<dbReference type="EMBL" id="NNRJ01000031">
    <property type="protein sequence ID" value="OYR17595.1"/>
    <property type="molecule type" value="Genomic_DNA"/>
</dbReference>